<evidence type="ECO:0000313" key="1">
    <source>
        <dbReference type="EMBL" id="KAI9912490.1"/>
    </source>
</evidence>
<name>A0ACC0W119_9STRA</name>
<dbReference type="Proteomes" id="UP001163321">
    <property type="component" value="Chromosome 4"/>
</dbReference>
<gene>
    <name evidence="1" type="ORF">PsorP6_005452</name>
</gene>
<organism evidence="1 2">
    <name type="scientific">Peronosclerospora sorghi</name>
    <dbReference type="NCBI Taxonomy" id="230839"/>
    <lineage>
        <taxon>Eukaryota</taxon>
        <taxon>Sar</taxon>
        <taxon>Stramenopiles</taxon>
        <taxon>Oomycota</taxon>
        <taxon>Peronosporomycetes</taxon>
        <taxon>Peronosporales</taxon>
        <taxon>Peronosporaceae</taxon>
        <taxon>Peronosclerospora</taxon>
    </lineage>
</organism>
<accession>A0ACC0W119</accession>
<protein>
    <submittedName>
        <fullName evidence="1">Uncharacterized protein</fullName>
    </submittedName>
</protein>
<dbReference type="EMBL" id="CM047583">
    <property type="protein sequence ID" value="KAI9912490.1"/>
    <property type="molecule type" value="Genomic_DNA"/>
</dbReference>
<evidence type="ECO:0000313" key="2">
    <source>
        <dbReference type="Proteomes" id="UP001163321"/>
    </source>
</evidence>
<proteinExistence type="predicted"/>
<comment type="caution">
    <text evidence="1">The sequence shown here is derived from an EMBL/GenBank/DDBJ whole genome shotgun (WGS) entry which is preliminary data.</text>
</comment>
<keyword evidence="2" id="KW-1185">Reference proteome</keyword>
<reference evidence="1 2" key="1">
    <citation type="journal article" date="2022" name="bioRxiv">
        <title>The genome of the oomycete Peronosclerospora sorghi, a cosmopolitan pathogen of maize and sorghum, is inflated with dispersed pseudogenes.</title>
        <authorList>
            <person name="Fletcher K."/>
            <person name="Martin F."/>
            <person name="Isakeit T."/>
            <person name="Cavanaugh K."/>
            <person name="Magill C."/>
            <person name="Michelmore R."/>
        </authorList>
    </citation>
    <scope>NUCLEOTIDE SEQUENCE [LARGE SCALE GENOMIC DNA]</scope>
    <source>
        <strain evidence="1">P6</strain>
    </source>
</reference>
<sequence length="619" mass="69136">MSEILDNDQFVDVLDECDALLHHKYHLVYAVGLPFNFVAESSGGMAAQALLRLVADEIAGPRVHKVLEAPHVSCSAPDYATRLSAVVQSTEHLRKEFKEALVLDLIASGPFELMWLTTIGGGSARESLVRALTNSSVSLEEALGDHMPKLAPSRSIWRAGALMEKRNRVDFGLPAVGTRQKKIAIPYRAADVPSERSEFSHPDVCIVLTLLGYYHSGLREGEVKNTFKMLLRLSLSEQDQEYMRWFESVKARLKADELSALGDVSHISLADARQFEMLCRVYSFCMETINFYLNMCVFPKDTQQYPQRLSRIAWNLAAGKNNIGFSGTNDTHRLLPLSVTQEEPKEPTLVGTNGKMYRQDFAHKRAQALIDTGALLAGVTNDKAAEFVLKQRGFAFAGVTYFDSRKAFNCWMITEKGRQTTVPLKKASMLEKETFVIFDEARSRGSDMKLLPDAAAVLTLGPKLTKDKFMQGAGRMRQLGCNQTLWIASFDEVAQSVAQTRGKGASSVVDVLNWVMENTKTEAVRGLLEWAGNGIHFRETQLTPDAELVDENWSLETLYQKEVHADKIADVIKSKALYHFQDASDAVVENICRRGFVYGLDDEVCVTSHTDECERELQI</sequence>